<dbReference type="GO" id="GO:0016757">
    <property type="term" value="F:glycosyltransferase activity"/>
    <property type="evidence" value="ECO:0007669"/>
    <property type="project" value="UniProtKB-KW"/>
</dbReference>
<feature type="compositionally biased region" description="Basic and acidic residues" evidence="3">
    <location>
        <begin position="64"/>
        <end position="75"/>
    </location>
</feature>
<comment type="caution">
    <text evidence="6">The sequence shown here is derived from an EMBL/GenBank/DDBJ whole genome shotgun (WGS) entry which is preliminary data.</text>
</comment>
<evidence type="ECO:0000256" key="2">
    <source>
        <dbReference type="ARBA" id="ARBA00022679"/>
    </source>
</evidence>
<dbReference type="AlphaFoldDB" id="A0A919K0Y8"/>
<dbReference type="Proteomes" id="UP000636960">
    <property type="component" value="Unassembled WGS sequence"/>
</dbReference>
<keyword evidence="1" id="KW-0328">Glycosyltransferase</keyword>
<sequence length="595" mass="66595">MKVLFLLNDAFGVGGTIKTTFNLGAALAARGHDIEVLSTVRRRDVPQMAVDPAIRIMSLTESRPAHPEYDQDASGRGKPARVYPRSDFRSSDYDRYVEERYRRYLRGTEADVVIATRPGLIAYVSRFAPRHLVRIGQEHLVRDQHRKALRELMPRHIRELDAFVTVSARDAEDYRQHLRLRRTRLLHIPNGIPAPGIPPSHGRAKLVVAAGRLVASKRYDVLIKAFEKVVAERPDWQLRIYGDGKEAPALRKLVLELGLHNHVRMPGRYTPIEPEWAKGAIAAVASDREPFGMTLVEAMRCGVPVVSTDAPHGPGEILKHGEDGLLTPVGDPDAMGDALLQLINDDELRRRMATAALANSERYDPAPIAEQYETLFHELSDKRKPWLRRKPLSALGPTRSVTQPTLDWDGTTPLPADVEWHHVKPGHFLLKRDKNPLLAGNRDTRHLLDGPIGQRIQLPYRTPTGELGVKVWDQPVYAEVGDVDADTDGIHLTGHLHGAHYDNPVLEARHDDIVRELPVTTDGPAFRVTIPGLAPGTWSLWLRYATTADPVRLGRFRDDIVDKRVAFLFPSAATGDVKLQPGYTESNEFEIRATP</sequence>
<evidence type="ECO:0000256" key="3">
    <source>
        <dbReference type="SAM" id="MobiDB-lite"/>
    </source>
</evidence>
<dbReference type="SUPFAM" id="SSF53756">
    <property type="entry name" value="UDP-Glycosyltransferase/glycogen phosphorylase"/>
    <property type="match status" value="1"/>
</dbReference>
<evidence type="ECO:0000313" key="7">
    <source>
        <dbReference type="Proteomes" id="UP000636960"/>
    </source>
</evidence>
<dbReference type="Pfam" id="PF13439">
    <property type="entry name" value="Glyco_transf_4"/>
    <property type="match status" value="1"/>
</dbReference>
<dbReference type="PANTHER" id="PTHR12526">
    <property type="entry name" value="GLYCOSYLTRANSFERASE"/>
    <property type="match status" value="1"/>
</dbReference>
<reference evidence="6" key="1">
    <citation type="submission" date="2021-01" db="EMBL/GenBank/DDBJ databases">
        <title>Whole genome shotgun sequence of Actinoplanes rishiriensis NBRC 108556.</title>
        <authorList>
            <person name="Komaki H."/>
            <person name="Tamura T."/>
        </authorList>
    </citation>
    <scope>NUCLEOTIDE SEQUENCE</scope>
    <source>
        <strain evidence="6">NBRC 108556</strain>
    </source>
</reference>
<feature type="region of interest" description="Disordered" evidence="3">
    <location>
        <begin position="64"/>
        <end position="86"/>
    </location>
</feature>
<evidence type="ECO:0008006" key="8">
    <source>
        <dbReference type="Google" id="ProtNLM"/>
    </source>
</evidence>
<dbReference type="CDD" id="cd03820">
    <property type="entry name" value="GT4_AmsD-like"/>
    <property type="match status" value="1"/>
</dbReference>
<feature type="domain" description="Glycosyl transferase family 1" evidence="4">
    <location>
        <begin position="203"/>
        <end position="356"/>
    </location>
</feature>
<evidence type="ECO:0000256" key="1">
    <source>
        <dbReference type="ARBA" id="ARBA00022676"/>
    </source>
</evidence>
<feature type="domain" description="Glycosyltransferase subfamily 4-like N-terminal" evidence="5">
    <location>
        <begin position="13"/>
        <end position="192"/>
    </location>
</feature>
<dbReference type="EMBL" id="BOMV01000054">
    <property type="protein sequence ID" value="GIE97045.1"/>
    <property type="molecule type" value="Genomic_DNA"/>
</dbReference>
<dbReference type="PANTHER" id="PTHR12526:SF627">
    <property type="entry name" value="D-RHAMNOSYLTRANSFERASE WBPZ"/>
    <property type="match status" value="1"/>
</dbReference>
<gene>
    <name evidence="6" type="ORF">Ari01nite_45100</name>
</gene>
<organism evidence="6 7">
    <name type="scientific">Paractinoplanes rishiriensis</name>
    <dbReference type="NCBI Taxonomy" id="1050105"/>
    <lineage>
        <taxon>Bacteria</taxon>
        <taxon>Bacillati</taxon>
        <taxon>Actinomycetota</taxon>
        <taxon>Actinomycetes</taxon>
        <taxon>Micromonosporales</taxon>
        <taxon>Micromonosporaceae</taxon>
        <taxon>Paractinoplanes</taxon>
    </lineage>
</organism>
<keyword evidence="2" id="KW-0808">Transferase</keyword>
<dbReference type="InterPro" id="IPR028098">
    <property type="entry name" value="Glyco_trans_4-like_N"/>
</dbReference>
<proteinExistence type="predicted"/>
<evidence type="ECO:0000259" key="4">
    <source>
        <dbReference type="Pfam" id="PF00534"/>
    </source>
</evidence>
<evidence type="ECO:0000313" key="6">
    <source>
        <dbReference type="EMBL" id="GIE97045.1"/>
    </source>
</evidence>
<keyword evidence="7" id="KW-1185">Reference proteome</keyword>
<evidence type="ECO:0000259" key="5">
    <source>
        <dbReference type="Pfam" id="PF13439"/>
    </source>
</evidence>
<dbReference type="InterPro" id="IPR001296">
    <property type="entry name" value="Glyco_trans_1"/>
</dbReference>
<accession>A0A919K0Y8</accession>
<name>A0A919K0Y8_9ACTN</name>
<dbReference type="Gene3D" id="3.40.50.2000">
    <property type="entry name" value="Glycogen Phosphorylase B"/>
    <property type="match status" value="2"/>
</dbReference>
<dbReference type="Pfam" id="PF00534">
    <property type="entry name" value="Glycos_transf_1"/>
    <property type="match status" value="1"/>
</dbReference>
<protein>
    <recommendedName>
        <fullName evidence="8">Glycosyltransferase</fullName>
    </recommendedName>
</protein>